<dbReference type="InterPro" id="IPR004703">
    <property type="entry name" value="PTS_sugar-sp_permease"/>
</dbReference>
<feature type="transmembrane region" description="Helical" evidence="9">
    <location>
        <begin position="328"/>
        <end position="347"/>
    </location>
</feature>
<dbReference type="Pfam" id="PF03611">
    <property type="entry name" value="EIIC-GAT"/>
    <property type="match status" value="1"/>
</dbReference>
<organism evidence="11 12">
    <name type="scientific">Ectobacillus funiculus</name>
    <dbReference type="NCBI Taxonomy" id="137993"/>
    <lineage>
        <taxon>Bacteria</taxon>
        <taxon>Bacillati</taxon>
        <taxon>Bacillota</taxon>
        <taxon>Bacilli</taxon>
        <taxon>Bacillales</taxon>
        <taxon>Bacillaceae</taxon>
        <taxon>Ectobacillus</taxon>
    </lineage>
</organism>
<feature type="transmembrane region" description="Helical" evidence="9">
    <location>
        <begin position="217"/>
        <end position="239"/>
    </location>
</feature>
<reference evidence="11 12" key="1">
    <citation type="submission" date="2024-09" db="EMBL/GenBank/DDBJ databases">
        <authorList>
            <person name="Sun Q."/>
            <person name="Mori K."/>
        </authorList>
    </citation>
    <scope>NUCLEOTIDE SEQUENCE [LARGE SCALE GENOMIC DNA]</scope>
    <source>
        <strain evidence="11 12">JCM 11201</strain>
    </source>
</reference>
<dbReference type="InterPro" id="IPR013853">
    <property type="entry name" value="EIIC-GAT"/>
</dbReference>
<evidence type="ECO:0000256" key="9">
    <source>
        <dbReference type="SAM" id="Phobius"/>
    </source>
</evidence>
<evidence type="ECO:0000256" key="3">
    <source>
        <dbReference type="ARBA" id="ARBA00022475"/>
    </source>
</evidence>
<evidence type="ECO:0000256" key="2">
    <source>
        <dbReference type="ARBA" id="ARBA00022448"/>
    </source>
</evidence>
<dbReference type="PANTHER" id="PTHR37324">
    <property type="entry name" value="PTS SYSTEM GALACTITOL-SPECIFIC EIIC COMPONENT"/>
    <property type="match status" value="1"/>
</dbReference>
<keyword evidence="6 9" id="KW-0812">Transmembrane</keyword>
<feature type="transmembrane region" description="Helical" evidence="9">
    <location>
        <begin position="124"/>
        <end position="157"/>
    </location>
</feature>
<feature type="transmembrane region" description="Helical" evidence="9">
    <location>
        <begin position="414"/>
        <end position="433"/>
    </location>
</feature>
<evidence type="ECO:0000256" key="7">
    <source>
        <dbReference type="ARBA" id="ARBA00022989"/>
    </source>
</evidence>
<dbReference type="PIRSF" id="PIRSF006304">
    <property type="entry name" value="GatC"/>
    <property type="match status" value="1"/>
</dbReference>
<feature type="transmembrane region" description="Helical" evidence="9">
    <location>
        <begin position="354"/>
        <end position="376"/>
    </location>
</feature>
<dbReference type="RefSeq" id="WP_379948716.1">
    <property type="nucleotide sequence ID" value="NZ_JBHMAF010000032.1"/>
</dbReference>
<evidence type="ECO:0000256" key="5">
    <source>
        <dbReference type="ARBA" id="ARBA00022683"/>
    </source>
</evidence>
<feature type="transmembrane region" description="Helical" evidence="9">
    <location>
        <begin position="177"/>
        <end position="196"/>
    </location>
</feature>
<feature type="transmembrane region" description="Helical" evidence="9">
    <location>
        <begin position="6"/>
        <end position="27"/>
    </location>
</feature>
<dbReference type="InterPro" id="IPR013014">
    <property type="entry name" value="PTS_EIIC_2"/>
</dbReference>
<keyword evidence="5" id="KW-0598">Phosphotransferase system</keyword>
<feature type="transmembrane region" description="Helical" evidence="9">
    <location>
        <begin position="79"/>
        <end position="112"/>
    </location>
</feature>
<dbReference type="Proteomes" id="UP001589609">
    <property type="component" value="Unassembled WGS sequence"/>
</dbReference>
<evidence type="ECO:0000256" key="6">
    <source>
        <dbReference type="ARBA" id="ARBA00022692"/>
    </source>
</evidence>
<name>A0ABV5WCY6_9BACI</name>
<evidence type="ECO:0000259" key="10">
    <source>
        <dbReference type="PROSITE" id="PS51104"/>
    </source>
</evidence>
<comment type="subcellular location">
    <subcellularLocation>
        <location evidence="1">Cell membrane</location>
        <topology evidence="1">Multi-pass membrane protein</topology>
    </subcellularLocation>
</comment>
<evidence type="ECO:0000256" key="8">
    <source>
        <dbReference type="ARBA" id="ARBA00023136"/>
    </source>
</evidence>
<keyword evidence="12" id="KW-1185">Reference proteome</keyword>
<evidence type="ECO:0000313" key="12">
    <source>
        <dbReference type="Proteomes" id="UP001589609"/>
    </source>
</evidence>
<feature type="transmembrane region" description="Helical" evidence="9">
    <location>
        <begin position="291"/>
        <end position="322"/>
    </location>
</feature>
<feature type="transmembrane region" description="Helical" evidence="9">
    <location>
        <begin position="251"/>
        <end position="270"/>
    </location>
</feature>
<evidence type="ECO:0000313" key="11">
    <source>
        <dbReference type="EMBL" id="MFB9758440.1"/>
    </source>
</evidence>
<keyword evidence="7 9" id="KW-1133">Transmembrane helix</keyword>
<dbReference type="EMBL" id="JBHMAF010000032">
    <property type="protein sequence ID" value="MFB9758440.1"/>
    <property type="molecule type" value="Genomic_DNA"/>
</dbReference>
<proteinExistence type="predicted"/>
<keyword evidence="8 9" id="KW-0472">Membrane</keyword>
<dbReference type="PROSITE" id="PS51104">
    <property type="entry name" value="PTS_EIIC_TYPE_2"/>
    <property type="match status" value="1"/>
</dbReference>
<accession>A0ABV5WCY6</accession>
<evidence type="ECO:0000256" key="4">
    <source>
        <dbReference type="ARBA" id="ARBA00022597"/>
    </source>
</evidence>
<feature type="domain" description="PTS EIIC type-2" evidence="10">
    <location>
        <begin position="4"/>
        <end position="434"/>
    </location>
</feature>
<dbReference type="PANTHER" id="PTHR37324:SF2">
    <property type="entry name" value="PTS SYSTEM GALACTITOL-SPECIFIC EIIC COMPONENT"/>
    <property type="match status" value="1"/>
</dbReference>
<keyword evidence="2" id="KW-0813">Transport</keyword>
<evidence type="ECO:0000256" key="1">
    <source>
        <dbReference type="ARBA" id="ARBA00004651"/>
    </source>
</evidence>
<sequence length="450" mass="47374">MKVLQYIVDMGPTVMLPLIIFLFGILLRTKVSTAIRAGLTVGIGFVGVNLVIGLLMDSLGPASKDMVSRLGIDLSVIDVGWPATAAVAFGSSVGALAIPIGIAVNIILLLIGLTKTLNIDLWNLWHCAFTGALVTAITGSYTMGITTTVVHTIVILVLSDMSAKYVKDYYGYDNLTFTHGTSTPYLLIALPLEKLFNVLPGIKNLKADPDAIQKRMGIFGESTVLGLILGIAVGALAGWNLQEILQLGVKMAAVMLLLPRVVAILMEGLAPISEAASEFVKKRFPGRELYIGLDSALAVGHPAVIASSLLLIPIALGLAALIPGNKVLPFGDLVTIPFIICLMVPIFRGNVVRTILAGSIAIGFGLLIATYVSPFFTEAAINAGFKLPAGATTISSLVDGSVPTTAIFVFASKFGYIGLGIVGFIALVAAYVLKRKDKQIANNRNKNLSA</sequence>
<comment type="caution">
    <text evidence="11">The sequence shown here is derived from an EMBL/GenBank/DDBJ whole genome shotgun (WGS) entry which is preliminary data.</text>
</comment>
<feature type="transmembrane region" description="Helical" evidence="9">
    <location>
        <begin position="39"/>
        <end position="59"/>
    </location>
</feature>
<protein>
    <submittedName>
        <fullName evidence="11">PTS galactitol transporter subunit IIC</fullName>
    </submittedName>
</protein>
<keyword evidence="3" id="KW-1003">Cell membrane</keyword>
<keyword evidence="4" id="KW-0762">Sugar transport</keyword>
<gene>
    <name evidence="11" type="ORF">ACFFMS_07885</name>
</gene>